<evidence type="ECO:0000313" key="2">
    <source>
        <dbReference type="Proteomes" id="UP000697995"/>
    </source>
</evidence>
<feature type="non-terminal residue" evidence="1">
    <location>
        <position position="1"/>
    </location>
</feature>
<reference evidence="1 2" key="1">
    <citation type="journal article" date="2020" name="Microorganisms">
        <title>Osmotic Adaptation and Compatible Solute Biosynthesis of Phototrophic Bacteria as Revealed from Genome Analyses.</title>
        <authorList>
            <person name="Imhoff J.F."/>
            <person name="Rahn T."/>
            <person name="Kunzel S."/>
            <person name="Keller A."/>
            <person name="Neulinger S.C."/>
        </authorList>
    </citation>
    <scope>NUCLEOTIDE SEQUENCE [LARGE SCALE GENOMIC DNA]</scope>
    <source>
        <strain evidence="1 2">DSM 15382</strain>
    </source>
</reference>
<accession>A0ABS1D8K3</accession>
<proteinExistence type="predicted"/>
<dbReference type="RefSeq" id="WP_408901679.1">
    <property type="nucleotide sequence ID" value="NZ_NRSG01000743.1"/>
</dbReference>
<comment type="caution">
    <text evidence="1">The sequence shown here is derived from an EMBL/GenBank/DDBJ whole genome shotgun (WGS) entry which is preliminary data.</text>
</comment>
<protein>
    <submittedName>
        <fullName evidence="1">Uncharacterized protein</fullName>
    </submittedName>
</protein>
<dbReference type="EMBL" id="NRSG01000743">
    <property type="protein sequence ID" value="MBK1662770.1"/>
    <property type="molecule type" value="Genomic_DNA"/>
</dbReference>
<keyword evidence="2" id="KW-1185">Reference proteome</keyword>
<organism evidence="1 2">
    <name type="scientific">Paracraurococcus ruber</name>
    <dbReference type="NCBI Taxonomy" id="77675"/>
    <lineage>
        <taxon>Bacteria</taxon>
        <taxon>Pseudomonadati</taxon>
        <taxon>Pseudomonadota</taxon>
        <taxon>Alphaproteobacteria</taxon>
        <taxon>Acetobacterales</taxon>
        <taxon>Roseomonadaceae</taxon>
        <taxon>Paracraurococcus</taxon>
    </lineage>
</organism>
<name>A0ABS1D8K3_9PROT</name>
<gene>
    <name evidence="1" type="ORF">CKO45_31860</name>
</gene>
<feature type="non-terminal residue" evidence="1">
    <location>
        <position position="350"/>
    </location>
</feature>
<dbReference type="Proteomes" id="UP000697995">
    <property type="component" value="Unassembled WGS sequence"/>
</dbReference>
<sequence>FCFGRITVEGARLAWRNGITGASRVLEVPEAEADATDGPVRGRGTLSLEGIPVAVAGEAGPLAGLLAPPPGAPPWPLRGTVEAAGARFGVEGSIADPAARRGWQATLTAQVPDAQRLVPLLPEVPIPPLRELQARIGLADAGPGQHALTALEVSIGASPLGQLLDGLELARFRASLPGPEAPLTLEGAGTLHGLPVTLSGTTRSPMPPGGLAAPVPLDLAVTAAGGTARVQGKIENPDRLRGVDLAITAALPDLAALAPLAGGPLPAVRDIQARARLNERGGYRFSGGAFLKEIQVTSSAGDIAGDLTLVMGMRSGVQGALASRRLDLDALLPPPAQPVARGPAPPPPPP</sequence>
<evidence type="ECO:0000313" key="1">
    <source>
        <dbReference type="EMBL" id="MBK1662770.1"/>
    </source>
</evidence>